<dbReference type="PANTHER" id="PTHR23011:SF38">
    <property type="entry name" value="CYCLIC NUCLEOTIDE-BINDING DOMAIN-CONTAINING PROTEIN"/>
    <property type="match status" value="1"/>
</dbReference>
<evidence type="ECO:0000313" key="4">
    <source>
        <dbReference type="Proteomes" id="UP000014760"/>
    </source>
</evidence>
<feature type="domain" description="Cyclic nucleotide-binding" evidence="1">
    <location>
        <begin position="163"/>
        <end position="269"/>
    </location>
</feature>
<dbReference type="InterPro" id="IPR000595">
    <property type="entry name" value="cNMP-bd_dom"/>
</dbReference>
<dbReference type="InterPro" id="IPR018490">
    <property type="entry name" value="cNMP-bd_dom_sf"/>
</dbReference>
<dbReference type="Proteomes" id="UP000014760">
    <property type="component" value="Unassembled WGS sequence"/>
</dbReference>
<evidence type="ECO:0000259" key="1">
    <source>
        <dbReference type="PROSITE" id="PS50042"/>
    </source>
</evidence>
<dbReference type="AlphaFoldDB" id="R7T7E1"/>
<evidence type="ECO:0000313" key="3">
    <source>
        <dbReference type="EnsemblMetazoa" id="CapteP196406"/>
    </source>
</evidence>
<proteinExistence type="predicted"/>
<dbReference type="EMBL" id="AMQN01003262">
    <property type="status" value="NOT_ANNOTATED_CDS"/>
    <property type="molecule type" value="Genomic_DNA"/>
</dbReference>
<dbReference type="CDD" id="cd00038">
    <property type="entry name" value="CAP_ED"/>
    <property type="match status" value="1"/>
</dbReference>
<reference evidence="2 4" key="2">
    <citation type="journal article" date="2013" name="Nature">
        <title>Insights into bilaterian evolution from three spiralian genomes.</title>
        <authorList>
            <person name="Simakov O."/>
            <person name="Marletaz F."/>
            <person name="Cho S.J."/>
            <person name="Edsinger-Gonzales E."/>
            <person name="Havlak P."/>
            <person name="Hellsten U."/>
            <person name="Kuo D.H."/>
            <person name="Larsson T."/>
            <person name="Lv J."/>
            <person name="Arendt D."/>
            <person name="Savage R."/>
            <person name="Osoegawa K."/>
            <person name="de Jong P."/>
            <person name="Grimwood J."/>
            <person name="Chapman J.A."/>
            <person name="Shapiro H."/>
            <person name="Aerts A."/>
            <person name="Otillar R.P."/>
            <person name="Terry A.Y."/>
            <person name="Boore J.L."/>
            <person name="Grigoriev I.V."/>
            <person name="Lindberg D.R."/>
            <person name="Seaver E.C."/>
            <person name="Weisblat D.A."/>
            <person name="Putnam N.H."/>
            <person name="Rokhsar D.S."/>
        </authorList>
    </citation>
    <scope>NUCLEOTIDE SEQUENCE</scope>
    <source>
        <strain evidence="2 4">I ESC-2004</strain>
    </source>
</reference>
<dbReference type="InterPro" id="IPR014710">
    <property type="entry name" value="RmlC-like_jellyroll"/>
</dbReference>
<dbReference type="EnsemblMetazoa" id="CapteT196406">
    <property type="protein sequence ID" value="CapteP196406"/>
    <property type="gene ID" value="CapteG196406"/>
</dbReference>
<evidence type="ECO:0000313" key="2">
    <source>
        <dbReference type="EMBL" id="ELT89520.1"/>
    </source>
</evidence>
<dbReference type="EMBL" id="KB311324">
    <property type="protein sequence ID" value="ELT89520.1"/>
    <property type="molecule type" value="Genomic_DNA"/>
</dbReference>
<organism evidence="2">
    <name type="scientific">Capitella teleta</name>
    <name type="common">Polychaete worm</name>
    <dbReference type="NCBI Taxonomy" id="283909"/>
    <lineage>
        <taxon>Eukaryota</taxon>
        <taxon>Metazoa</taxon>
        <taxon>Spiralia</taxon>
        <taxon>Lophotrochozoa</taxon>
        <taxon>Annelida</taxon>
        <taxon>Polychaeta</taxon>
        <taxon>Sedentaria</taxon>
        <taxon>Scolecida</taxon>
        <taxon>Capitellidae</taxon>
        <taxon>Capitella</taxon>
    </lineage>
</organism>
<protein>
    <recommendedName>
        <fullName evidence="1">Cyclic nucleotide-binding domain-containing protein</fullName>
    </recommendedName>
</protein>
<dbReference type="PROSITE" id="PS50042">
    <property type="entry name" value="CNMP_BINDING_3"/>
    <property type="match status" value="1"/>
</dbReference>
<reference evidence="3" key="3">
    <citation type="submission" date="2015-06" db="UniProtKB">
        <authorList>
            <consortium name="EnsemblMetazoa"/>
        </authorList>
    </citation>
    <scope>IDENTIFICATION</scope>
</reference>
<gene>
    <name evidence="2" type="ORF">CAPTEDRAFT_196406</name>
</gene>
<sequence>MEGYGFVIEGHLHVFNPTETTYDVLQNLQNCLIDVQSVSYPKRVSITTNNIIKPRIKYRCVLESIDGEYWYEPIKKSCRQSKDDSAFSEQSGRKHRPFVTFLANEKTKEIVQLTFDKTLFSRNHTADYFLTDEIRKVLQIAPANRNSEQNLELTRFMKRACNAFQQYPYSIQRQLAQFMVYDRYMPNRMVVKEGLMADGMYFVLSGYLYGKDSETKDMVEVKPGDGYGVRNVSILEEDIKCGCTRRATLVTPEIVELVAIHQKDYRNIFNMSVDTSDARCLDICK</sequence>
<dbReference type="HOGENOM" id="CLU_977431_0_0_1"/>
<dbReference type="SUPFAM" id="SSF51206">
    <property type="entry name" value="cAMP-binding domain-like"/>
    <property type="match status" value="1"/>
</dbReference>
<reference evidence="4" key="1">
    <citation type="submission" date="2012-12" db="EMBL/GenBank/DDBJ databases">
        <authorList>
            <person name="Hellsten U."/>
            <person name="Grimwood J."/>
            <person name="Chapman J.A."/>
            <person name="Shapiro H."/>
            <person name="Aerts A."/>
            <person name="Otillar R.P."/>
            <person name="Terry A.Y."/>
            <person name="Boore J.L."/>
            <person name="Simakov O."/>
            <person name="Marletaz F."/>
            <person name="Cho S.-J."/>
            <person name="Edsinger-Gonzales E."/>
            <person name="Havlak P."/>
            <person name="Kuo D.-H."/>
            <person name="Larsson T."/>
            <person name="Lv J."/>
            <person name="Arendt D."/>
            <person name="Savage R."/>
            <person name="Osoegawa K."/>
            <person name="de Jong P."/>
            <person name="Lindberg D.R."/>
            <person name="Seaver E.C."/>
            <person name="Weisblat D.A."/>
            <person name="Putnam N.H."/>
            <person name="Grigoriev I.V."/>
            <person name="Rokhsar D.S."/>
        </authorList>
    </citation>
    <scope>NUCLEOTIDE SEQUENCE</scope>
    <source>
        <strain evidence="4">I ESC-2004</strain>
    </source>
</reference>
<dbReference type="Gene3D" id="2.60.120.10">
    <property type="entry name" value="Jelly Rolls"/>
    <property type="match status" value="1"/>
</dbReference>
<dbReference type="STRING" id="283909.R7T7E1"/>
<accession>R7T7E1</accession>
<dbReference type="OrthoDB" id="166212at2759"/>
<name>R7T7E1_CAPTE</name>
<dbReference type="PANTHER" id="PTHR23011">
    <property type="entry name" value="CYCLIC NUCLEOTIDE-BINDING DOMAIN CONTAINING PROTEIN"/>
    <property type="match status" value="1"/>
</dbReference>
<keyword evidence="4" id="KW-1185">Reference proteome</keyword>